<dbReference type="GO" id="GO:0003700">
    <property type="term" value="F:DNA-binding transcription factor activity"/>
    <property type="evidence" value="ECO:0007669"/>
    <property type="project" value="InterPro"/>
</dbReference>
<dbReference type="EMBL" id="JAACNO010002391">
    <property type="protein sequence ID" value="KAF4133383.1"/>
    <property type="molecule type" value="Genomic_DNA"/>
</dbReference>
<name>A0A8S9TZB3_PHYIN</name>
<accession>A0A8S9TZB3</accession>
<reference evidence="2" key="1">
    <citation type="submission" date="2020-03" db="EMBL/GenBank/DDBJ databases">
        <title>Hybrid Assembly of Korean Phytophthora infestans isolates.</title>
        <authorList>
            <person name="Prokchorchik M."/>
            <person name="Lee Y."/>
            <person name="Seo J."/>
            <person name="Cho J.-H."/>
            <person name="Park Y.-E."/>
            <person name="Jang D.-C."/>
            <person name="Im J.-S."/>
            <person name="Choi J.-G."/>
            <person name="Park H.-J."/>
            <person name="Lee G.-B."/>
            <person name="Lee Y.-G."/>
            <person name="Hong S.-Y."/>
            <person name="Cho K."/>
            <person name="Sohn K.H."/>
        </authorList>
    </citation>
    <scope>NUCLEOTIDE SEQUENCE</scope>
    <source>
        <strain evidence="2">KR_2_A2</strain>
    </source>
</reference>
<dbReference type="CDD" id="cd14686">
    <property type="entry name" value="bZIP"/>
    <property type="match status" value="1"/>
</dbReference>
<sequence length="282" mass="32588">MTPFKTAVNVYVASEGTDNSYVVRPRLYDDKQAQSDGSNALLSSIGPSGTTKRPRDEMDCFTDTHKHKRGDGNKSRRREQCRANQARYRDKQRNAQQQLERSVEQLQSELSTLKHRNLDLASRQRTNQSPWNTVAEVFRLLGVCFRSPWRVTCVQEMRNHSEMRQILAILERSFTHDVAMGDLRVMAARATLSLIVTELTLRHAFPHLAVATGSFRDNSTQLFQRLLGQRLECNCSLNFLFDEHSDRVVRLQINLDLTTSRYQVLGTYRNFSRMLEFRQSVS</sequence>
<dbReference type="InterPro" id="IPR046347">
    <property type="entry name" value="bZIP_sf"/>
</dbReference>
<feature type="compositionally biased region" description="Polar residues" evidence="1">
    <location>
        <begin position="34"/>
        <end position="51"/>
    </location>
</feature>
<evidence type="ECO:0000256" key="1">
    <source>
        <dbReference type="SAM" id="MobiDB-lite"/>
    </source>
</evidence>
<dbReference type="SUPFAM" id="SSF57959">
    <property type="entry name" value="Leucine zipper domain"/>
    <property type="match status" value="1"/>
</dbReference>
<dbReference type="Proteomes" id="UP000704712">
    <property type="component" value="Unassembled WGS sequence"/>
</dbReference>
<protein>
    <recommendedName>
        <fullName evidence="4">BZIP domain-containing protein</fullName>
    </recommendedName>
</protein>
<dbReference type="AlphaFoldDB" id="A0A8S9TZB3"/>
<feature type="region of interest" description="Disordered" evidence="1">
    <location>
        <begin position="32"/>
        <end position="79"/>
    </location>
</feature>
<comment type="caution">
    <text evidence="2">The sequence shown here is derived from an EMBL/GenBank/DDBJ whole genome shotgun (WGS) entry which is preliminary data.</text>
</comment>
<evidence type="ECO:0000313" key="3">
    <source>
        <dbReference type="Proteomes" id="UP000704712"/>
    </source>
</evidence>
<evidence type="ECO:0008006" key="4">
    <source>
        <dbReference type="Google" id="ProtNLM"/>
    </source>
</evidence>
<evidence type="ECO:0000313" key="2">
    <source>
        <dbReference type="EMBL" id="KAF4133383.1"/>
    </source>
</evidence>
<organism evidence="2 3">
    <name type="scientific">Phytophthora infestans</name>
    <name type="common">Potato late blight agent</name>
    <name type="synonym">Botrytis infestans</name>
    <dbReference type="NCBI Taxonomy" id="4787"/>
    <lineage>
        <taxon>Eukaryota</taxon>
        <taxon>Sar</taxon>
        <taxon>Stramenopiles</taxon>
        <taxon>Oomycota</taxon>
        <taxon>Peronosporomycetes</taxon>
        <taxon>Peronosporales</taxon>
        <taxon>Peronosporaceae</taxon>
        <taxon>Phytophthora</taxon>
    </lineage>
</organism>
<proteinExistence type="predicted"/>
<feature type="compositionally biased region" description="Basic and acidic residues" evidence="1">
    <location>
        <begin position="53"/>
        <end position="79"/>
    </location>
</feature>
<gene>
    <name evidence="2" type="ORF">GN958_ATG17402</name>
</gene>